<dbReference type="RefSeq" id="XP_035321404.1">
    <property type="nucleotide sequence ID" value="XM_035469024.1"/>
</dbReference>
<accession>A0A9P4YVV0</accession>
<gene>
    <name evidence="1" type="ORF">GMORB2_7059</name>
</gene>
<organism evidence="1 2">
    <name type="scientific">Geosmithia morbida</name>
    <dbReference type="NCBI Taxonomy" id="1094350"/>
    <lineage>
        <taxon>Eukaryota</taxon>
        <taxon>Fungi</taxon>
        <taxon>Dikarya</taxon>
        <taxon>Ascomycota</taxon>
        <taxon>Pezizomycotina</taxon>
        <taxon>Sordariomycetes</taxon>
        <taxon>Hypocreomycetidae</taxon>
        <taxon>Hypocreales</taxon>
        <taxon>Bionectriaceae</taxon>
        <taxon>Geosmithia</taxon>
    </lineage>
</organism>
<protein>
    <submittedName>
        <fullName evidence="1">Uncharacterized protein</fullName>
    </submittedName>
</protein>
<evidence type="ECO:0000313" key="2">
    <source>
        <dbReference type="Proteomes" id="UP000749293"/>
    </source>
</evidence>
<name>A0A9P4YVV0_9HYPO</name>
<dbReference type="AlphaFoldDB" id="A0A9P4YVV0"/>
<evidence type="ECO:0000313" key="1">
    <source>
        <dbReference type="EMBL" id="KAF4122752.1"/>
    </source>
</evidence>
<reference evidence="1" key="1">
    <citation type="submission" date="2020-03" db="EMBL/GenBank/DDBJ databases">
        <title>Site-based positive gene gene selection in Geosmithia morbida across the United States reveals a broad range of putative effectors and factors for local host and environmental adapation.</title>
        <authorList>
            <person name="Onufrak A."/>
            <person name="Murdoch R.W."/>
            <person name="Gazis R."/>
            <person name="Huff M."/>
            <person name="Staton M."/>
            <person name="Klingeman W."/>
            <person name="Hadziabdic D."/>
        </authorList>
    </citation>
    <scope>NUCLEOTIDE SEQUENCE</scope>
    <source>
        <strain evidence="1">1262</strain>
    </source>
</reference>
<proteinExistence type="predicted"/>
<keyword evidence="2" id="KW-1185">Reference proteome</keyword>
<dbReference type="EMBL" id="JAANYQ010000008">
    <property type="protein sequence ID" value="KAF4122752.1"/>
    <property type="molecule type" value="Genomic_DNA"/>
</dbReference>
<dbReference type="Proteomes" id="UP000749293">
    <property type="component" value="Unassembled WGS sequence"/>
</dbReference>
<sequence length="97" mass="11057">MWNALWKLPADLVGHHLPNLTDFFFEILGEVPTCFFFLEALHARKEPLLVRLHVSSFSLGSLYQHRKKMHKPIHLDELTRVGLVKDAAVHVVFAGSA</sequence>
<comment type="caution">
    <text evidence="1">The sequence shown here is derived from an EMBL/GenBank/DDBJ whole genome shotgun (WGS) entry which is preliminary data.</text>
</comment>
<dbReference type="GeneID" id="55973282"/>